<evidence type="ECO:0000313" key="2">
    <source>
        <dbReference type="EMBL" id="KKT71413.1"/>
    </source>
</evidence>
<dbReference type="AlphaFoldDB" id="A0A0G1JJ32"/>
<dbReference type="InterPro" id="IPR048846">
    <property type="entry name" value="PaaX-like_central"/>
</dbReference>
<dbReference type="Pfam" id="PF20803">
    <property type="entry name" value="PaaX_M"/>
    <property type="match status" value="1"/>
</dbReference>
<sequence length="166" mass="19213">MGTRKIKISSSFRKNSSLAVWLSIIGDLGGGRKIVKLPFPEPTFAKRVFLKTLSVLAKRKMIVVNKKTKYYLVKLTDLGKIEYLKIKMPIVSPLSENLFCLVIFDIPEEFFLVRNLLRKFLKAHGFTLIQKSVWSSSEDFIEPLQKLFESLGLQKWVKVYCVLKKR</sequence>
<dbReference type="SUPFAM" id="SSF143430">
    <property type="entry name" value="TTP0101/SSO1404-like"/>
    <property type="match status" value="1"/>
</dbReference>
<dbReference type="EMBL" id="LCJB01000017">
    <property type="protein sequence ID" value="KKT71413.1"/>
    <property type="molecule type" value="Genomic_DNA"/>
</dbReference>
<dbReference type="Proteomes" id="UP000034154">
    <property type="component" value="Unassembled WGS sequence"/>
</dbReference>
<feature type="domain" description="Transcriptional repressor PaaX-like central Cas2-like" evidence="1">
    <location>
        <begin position="100"/>
        <end position="159"/>
    </location>
</feature>
<gene>
    <name evidence="2" type="ORF">UW63_C0017G0013</name>
</gene>
<proteinExistence type="predicted"/>
<name>A0A0G1JJ32_9BACT</name>
<protein>
    <recommendedName>
        <fullName evidence="1">Transcriptional repressor PaaX-like central Cas2-like domain-containing protein</fullName>
    </recommendedName>
</protein>
<reference evidence="2 3" key="1">
    <citation type="journal article" date="2015" name="Nature">
        <title>rRNA introns, odd ribosomes, and small enigmatic genomes across a large radiation of phyla.</title>
        <authorList>
            <person name="Brown C.T."/>
            <person name="Hug L.A."/>
            <person name="Thomas B.C."/>
            <person name="Sharon I."/>
            <person name="Castelle C.J."/>
            <person name="Singh A."/>
            <person name="Wilkins M.J."/>
            <person name="Williams K.H."/>
            <person name="Banfield J.F."/>
        </authorList>
    </citation>
    <scope>NUCLEOTIDE SEQUENCE [LARGE SCALE GENOMIC DNA]</scope>
</reference>
<evidence type="ECO:0000259" key="1">
    <source>
        <dbReference type="Pfam" id="PF20803"/>
    </source>
</evidence>
<organism evidence="2 3">
    <name type="scientific">Candidatus Uhrbacteria bacterium GW2011_GWF2_44_350</name>
    <dbReference type="NCBI Taxonomy" id="1619000"/>
    <lineage>
        <taxon>Bacteria</taxon>
        <taxon>Candidatus Uhriibacteriota</taxon>
    </lineage>
</organism>
<evidence type="ECO:0000313" key="3">
    <source>
        <dbReference type="Proteomes" id="UP000034154"/>
    </source>
</evidence>
<accession>A0A0G1JJ32</accession>
<comment type="caution">
    <text evidence="2">The sequence shown here is derived from an EMBL/GenBank/DDBJ whole genome shotgun (WGS) entry which is preliminary data.</text>
</comment>